<accession>A0A271KN47</accession>
<evidence type="ECO:0000313" key="4">
    <source>
        <dbReference type="Proteomes" id="UP000215931"/>
    </source>
</evidence>
<protein>
    <recommendedName>
        <fullName evidence="2">DUF3857 domain-containing protein</fullName>
    </recommendedName>
</protein>
<comment type="caution">
    <text evidence="3">The sequence shown here is derived from an EMBL/GenBank/DDBJ whole genome shotgun (WGS) entry which is preliminary data.</text>
</comment>
<feature type="transmembrane region" description="Helical" evidence="1">
    <location>
        <begin position="12"/>
        <end position="35"/>
    </location>
</feature>
<dbReference type="Proteomes" id="UP000215931">
    <property type="component" value="Unassembled WGS sequence"/>
</dbReference>
<organism evidence="3 4">
    <name type="scientific">Mesorhizobium wenxiniae</name>
    <dbReference type="NCBI Taxonomy" id="2014805"/>
    <lineage>
        <taxon>Bacteria</taxon>
        <taxon>Pseudomonadati</taxon>
        <taxon>Pseudomonadota</taxon>
        <taxon>Alphaproteobacteria</taxon>
        <taxon>Hyphomicrobiales</taxon>
        <taxon>Phyllobacteriaceae</taxon>
        <taxon>Mesorhizobium</taxon>
    </lineage>
</organism>
<name>A0A271KN47_9HYPH</name>
<dbReference type="SUPFAM" id="SSF54001">
    <property type="entry name" value="Cysteine proteinases"/>
    <property type="match status" value="1"/>
</dbReference>
<evidence type="ECO:0000313" key="3">
    <source>
        <dbReference type="EMBL" id="PAP96419.1"/>
    </source>
</evidence>
<evidence type="ECO:0000259" key="2">
    <source>
        <dbReference type="Pfam" id="PF12969"/>
    </source>
</evidence>
<gene>
    <name evidence="3" type="ORF">CIT31_07095</name>
</gene>
<keyword evidence="1" id="KW-0472">Membrane</keyword>
<dbReference type="EMBL" id="NPKH01000014">
    <property type="protein sequence ID" value="PAP96419.1"/>
    <property type="molecule type" value="Genomic_DNA"/>
</dbReference>
<dbReference type="Gene3D" id="3.10.620.30">
    <property type="match status" value="1"/>
</dbReference>
<keyword evidence="1" id="KW-0812">Transmembrane</keyword>
<feature type="domain" description="DUF3857" evidence="2">
    <location>
        <begin position="83"/>
        <end position="249"/>
    </location>
</feature>
<dbReference type="OrthoDB" id="98874at2"/>
<keyword evidence="4" id="KW-1185">Reference proteome</keyword>
<proteinExistence type="predicted"/>
<evidence type="ECO:0000256" key="1">
    <source>
        <dbReference type="SAM" id="Phobius"/>
    </source>
</evidence>
<dbReference type="Gene3D" id="2.60.40.3140">
    <property type="match status" value="1"/>
</dbReference>
<sequence>MGRARHFQAATTVAASLTARLTVLIVICMVCWPAMAGTTVHKGSVGDWIKPVALPKADPQFDSQIKNGISNLLSDYQIRKRPGGLEVFDRYAYKIVDRTGLERGASINFEFDPATSEVTVNWIDIIRDGVVIQHLSDGEFDVFRRESDAEKGLFDGWLTAYLNINDVRVGDIVDYGKTTVRTPIIGTDLLFHSFAVAWDEPIALIRKRVTWPTVQPLNVRQVRTDIRPHVQSTGETTTYLWQSANPTPVKSQEYLPPDFLTYPSIEISSTSKWQDIVDTVLPYYRLDQELPADFAAKLDAIAAKYDAPEDRMIEAMRLVQDNIRYVSLSMGRGSYIPRSPTTVVASGFGDCKDKALLLASSLRRLGIHADVALTDLDEGLALATILPTIRAFDHVIVKVAIDSQTYWIDATNYLQGGRADNLIPPDYGFALPIVADKAGMEKIERKELYQPTTFVNEVFDFPKRKGEPLKLTVTTTYWGADADSMRYKLVSQSAARIADDYLKYYNRQYPGMKSLGPLVTNDSRDKNLVSVTESYDLSAGDLDADNLSKDFALKSDVGIRYLPEPDLLERSAPIWLGSPIFRRHRCTVRNLKAHFVGPEDNDDVITPYVAFKARWTSTSTEFQVDWFLKTLNDRIPAKSIGPYLKSLKKINDNSAWNYNFAYSDAEAN</sequence>
<dbReference type="AlphaFoldDB" id="A0A271KN47"/>
<dbReference type="RefSeq" id="WP_095518004.1">
    <property type="nucleotide sequence ID" value="NZ_NPKH01000014.1"/>
</dbReference>
<dbReference type="InterPro" id="IPR024618">
    <property type="entry name" value="DUF3857"/>
</dbReference>
<keyword evidence="1" id="KW-1133">Transmembrane helix</keyword>
<reference evidence="3 4" key="1">
    <citation type="submission" date="2017-08" db="EMBL/GenBank/DDBJ databases">
        <title>Mesorhizobium wenxinae sp. nov., a novel rhizobial species isolated from root nodules of chickpea (Cicer arietinum L.).</title>
        <authorList>
            <person name="Zhang J."/>
        </authorList>
    </citation>
    <scope>NUCLEOTIDE SEQUENCE [LARGE SCALE GENOMIC DNA]</scope>
    <source>
        <strain evidence="4">WYCCWR 10019</strain>
    </source>
</reference>
<dbReference type="Pfam" id="PF12969">
    <property type="entry name" value="DUF3857"/>
    <property type="match status" value="1"/>
</dbReference>
<dbReference type="InterPro" id="IPR038765">
    <property type="entry name" value="Papain-like_cys_pep_sf"/>
</dbReference>